<evidence type="ECO:0000313" key="1">
    <source>
        <dbReference type="EMBL" id="CEP25582.1"/>
    </source>
</evidence>
<proteinExistence type="predicted"/>
<reference evidence="1" key="1">
    <citation type="submission" date="2014-08" db="EMBL/GenBank/DDBJ databases">
        <authorList>
            <person name="Falentin Helene"/>
        </authorList>
    </citation>
    <scope>NUCLEOTIDE SEQUENCE</scope>
</reference>
<name>A0A0B7NY08_PROFF</name>
<organism evidence="1">
    <name type="scientific">Propionibacterium freudenreichii subsp. freudenreichii</name>
    <dbReference type="NCBI Taxonomy" id="66712"/>
    <lineage>
        <taxon>Bacteria</taxon>
        <taxon>Bacillati</taxon>
        <taxon>Actinomycetota</taxon>
        <taxon>Actinomycetes</taxon>
        <taxon>Propionibacteriales</taxon>
        <taxon>Propionibacteriaceae</taxon>
        <taxon>Propionibacterium</taxon>
    </lineage>
</organism>
<sequence length="91" mass="10266">MNVNLTPMSIAIDLLEALLGQYRPALDHKDIKDVEEMDAAGEPYYALGFLLSALYMKGIEVPEEYADKIWSITDPDDVEDFTLYLGPRPKT</sequence>
<dbReference type="EMBL" id="LM676378">
    <property type="protein sequence ID" value="CEP25582.1"/>
    <property type="molecule type" value="Genomic_DNA"/>
</dbReference>
<accession>A0A0B7NY08</accession>
<gene>
    <name evidence="1" type="ORF">PFCIRM138_07895</name>
</gene>
<protein>
    <submittedName>
        <fullName evidence="1">Uncharacterized protein</fullName>
    </submittedName>
</protein>
<dbReference type="AlphaFoldDB" id="A0A0B7NY08"/>